<evidence type="ECO:0000256" key="2">
    <source>
        <dbReference type="ARBA" id="ARBA00022452"/>
    </source>
</evidence>
<evidence type="ECO:0000256" key="8">
    <source>
        <dbReference type="SAM" id="MobiDB-lite"/>
    </source>
</evidence>
<sequence>MPRPHILAALILTTAAQAAPDPRPEPEPRFDLTAPTAIPAPEPTANRLTPNPTGQTLTIDNPDQLLQQPELLHRALSSAAIAGNAQAVKLLLPVYRRLPEPKDHTLLDLAEGIAAHADGHYTRAVKHLQRAHQTMPQAVIIRLRLAQALKDDHRDLAAESHYQTLLDTDLPPEARTALQSQLDEIRSRSRWQTELNANYTRDNNINNAPSQRTVRYAGGTWILPEPQKAQGIAYNAGLARDINLPGHWRIRSETDAYGKTYWDNHPYDDHTVRTALGIAYKSGRSEAALLPYHQHRWYGGATYARENGLRAQWQRQLSERHRLITAAETGRPRHPHRPSADGRDSSLSATWVYLQSPRQYLTLGADLARKRARDPDEAYRRKALRASIVRIWGKGLGTALTAAYARRKYDGAFIVPTLRSDREYTATAAIWHNRLSFRGITPRLVTVWHKTDSNIPFYTYRKANAFIQLGKTF</sequence>
<evidence type="ECO:0000256" key="1">
    <source>
        <dbReference type="ARBA" id="ARBA00004571"/>
    </source>
</evidence>
<keyword evidence="4" id="KW-0732">Signal</keyword>
<dbReference type="STRING" id="267212.GCA_001063965_01760"/>
<dbReference type="OrthoDB" id="6655393at2"/>
<dbReference type="InterPro" id="IPR007655">
    <property type="entry name" value="Slam_C"/>
</dbReference>
<dbReference type="InterPro" id="IPR011990">
    <property type="entry name" value="TPR-like_helical_dom_sf"/>
</dbReference>
<evidence type="ECO:0000259" key="10">
    <source>
        <dbReference type="Pfam" id="PF24575"/>
    </source>
</evidence>
<keyword evidence="6" id="KW-0998">Cell outer membrane</keyword>
<evidence type="ECO:0000256" key="5">
    <source>
        <dbReference type="ARBA" id="ARBA00023136"/>
    </source>
</evidence>
<evidence type="ECO:0000256" key="6">
    <source>
        <dbReference type="ARBA" id="ARBA00023237"/>
    </source>
</evidence>
<dbReference type="GO" id="GO:0009279">
    <property type="term" value="C:cell outer membrane"/>
    <property type="evidence" value="ECO:0007669"/>
    <property type="project" value="UniProtKB-SubCell"/>
</dbReference>
<dbReference type="Gene3D" id="1.25.40.10">
    <property type="entry name" value="Tetratricopeptide repeat domain"/>
    <property type="match status" value="1"/>
</dbReference>
<evidence type="ECO:0000313" key="11">
    <source>
        <dbReference type="EMBL" id="EGF06055.1"/>
    </source>
</evidence>
<protein>
    <submittedName>
        <fullName evidence="11">Outer membrane protein</fullName>
    </submittedName>
</protein>
<dbReference type="Pfam" id="PF04575">
    <property type="entry name" value="SlipAM"/>
    <property type="match status" value="1"/>
</dbReference>
<keyword evidence="5" id="KW-0472">Membrane</keyword>
<dbReference type="Proteomes" id="UP000004105">
    <property type="component" value="Unassembled WGS sequence"/>
</dbReference>
<feature type="region of interest" description="Disordered" evidence="8">
    <location>
        <begin position="16"/>
        <end position="55"/>
    </location>
</feature>
<dbReference type="RefSeq" id="WP_007343937.1">
    <property type="nucleotide sequence ID" value="NZ_GL878494.1"/>
</dbReference>
<feature type="domain" description="Surface lipoprotein assembly modifier C-terminal" evidence="9">
    <location>
        <begin position="191"/>
        <end position="473"/>
    </location>
</feature>
<evidence type="ECO:0000256" key="4">
    <source>
        <dbReference type="ARBA" id="ARBA00022729"/>
    </source>
</evidence>
<proteinExistence type="inferred from homology"/>
<comment type="subcellular location">
    <subcellularLocation>
        <location evidence="1">Cell outer membrane</location>
        <topology evidence="1">Multi-pass membrane protein</topology>
    </subcellularLocation>
</comment>
<dbReference type="HOGENOM" id="CLU_034927_1_0_4"/>
<keyword evidence="2" id="KW-1134">Transmembrane beta strand</keyword>
<keyword evidence="12" id="KW-1185">Reference proteome</keyword>
<keyword evidence="3" id="KW-0812">Transmembrane</keyword>
<evidence type="ECO:0000259" key="9">
    <source>
        <dbReference type="Pfam" id="PF04575"/>
    </source>
</evidence>
<feature type="domain" description="Surface lipoprotein assembly modifier N-terminal TPR repeats region" evidence="10">
    <location>
        <begin position="62"/>
        <end position="160"/>
    </location>
</feature>
<gene>
    <name evidence="11" type="ORF">HMPREF9123_2933</name>
</gene>
<evidence type="ECO:0000313" key="12">
    <source>
        <dbReference type="Proteomes" id="UP000004105"/>
    </source>
</evidence>
<comment type="caution">
    <text evidence="11">The sequence shown here is derived from an EMBL/GenBank/DDBJ whole genome shotgun (WGS) entry which is preliminary data.</text>
</comment>
<name>F2BGS6_9NEIS</name>
<organism evidence="11 12">
    <name type="scientific">Neisseria bacilliformis ATCC BAA-1200</name>
    <dbReference type="NCBI Taxonomy" id="888742"/>
    <lineage>
        <taxon>Bacteria</taxon>
        <taxon>Pseudomonadati</taxon>
        <taxon>Pseudomonadota</taxon>
        <taxon>Betaproteobacteria</taxon>
        <taxon>Neisseriales</taxon>
        <taxon>Neisseriaceae</taxon>
        <taxon>Neisseria</taxon>
    </lineage>
</organism>
<feature type="compositionally biased region" description="Polar residues" evidence="8">
    <location>
        <begin position="46"/>
        <end position="55"/>
    </location>
</feature>
<evidence type="ECO:0000256" key="7">
    <source>
        <dbReference type="ARBA" id="ARBA00023609"/>
    </source>
</evidence>
<comment type="similarity">
    <text evidence="7">Belongs to the Slam family.</text>
</comment>
<dbReference type="AlphaFoldDB" id="F2BGS6"/>
<reference evidence="11 12" key="1">
    <citation type="submission" date="2011-02" db="EMBL/GenBank/DDBJ databases">
        <authorList>
            <person name="Muzny D."/>
            <person name="Qin X."/>
            <person name="Deng J."/>
            <person name="Jiang H."/>
            <person name="Liu Y."/>
            <person name="Qu J."/>
            <person name="Song X.-Z."/>
            <person name="Zhang L."/>
            <person name="Thornton R."/>
            <person name="Coyle M."/>
            <person name="Francisco L."/>
            <person name="Jackson L."/>
            <person name="Javaid M."/>
            <person name="Korchina V."/>
            <person name="Kovar C."/>
            <person name="Mata R."/>
            <person name="Mathew T."/>
            <person name="Ngo R."/>
            <person name="Nguyen L."/>
            <person name="Nguyen N."/>
            <person name="Okwuonu G."/>
            <person name="Ongeri F."/>
            <person name="Pham C."/>
            <person name="Simmons D."/>
            <person name="Wilczek-Boney K."/>
            <person name="Hale W."/>
            <person name="Jakkamsetti A."/>
            <person name="Pham P."/>
            <person name="Ruth R."/>
            <person name="San Lucas F."/>
            <person name="Warren J."/>
            <person name="Zhang J."/>
            <person name="Zhao Z."/>
            <person name="Zhou C."/>
            <person name="Zhu D."/>
            <person name="Lee S."/>
            <person name="Bess C."/>
            <person name="Blankenburg K."/>
            <person name="Forbes L."/>
            <person name="Fu Q."/>
            <person name="Gubbala S."/>
            <person name="Hirani K."/>
            <person name="Jayaseelan J.C."/>
            <person name="Lara F."/>
            <person name="Munidasa M."/>
            <person name="Palculict T."/>
            <person name="Patil S."/>
            <person name="Pu L.-L."/>
            <person name="Saada N."/>
            <person name="Tang L."/>
            <person name="Weissenberger G."/>
            <person name="Zhu Y."/>
            <person name="Hemphill L."/>
            <person name="Shang Y."/>
            <person name="Youmans B."/>
            <person name="Ayvaz T."/>
            <person name="Ross M."/>
            <person name="Santibanez J."/>
            <person name="Aqrawi P."/>
            <person name="Gross S."/>
            <person name="Joshi V."/>
            <person name="Fowler G."/>
            <person name="Nazareth L."/>
            <person name="Reid J."/>
            <person name="Worley K."/>
            <person name="Petrosino J."/>
            <person name="Highlander S."/>
            <person name="Gibbs R."/>
        </authorList>
    </citation>
    <scope>NUCLEOTIDE SEQUENCE [LARGE SCALE GENOMIC DNA]</scope>
    <source>
        <strain evidence="11 12">ATCC BAA-1200</strain>
    </source>
</reference>
<dbReference type="EMBL" id="AFAY01000056">
    <property type="protein sequence ID" value="EGF06055.1"/>
    <property type="molecule type" value="Genomic_DNA"/>
</dbReference>
<feature type="compositionally biased region" description="Low complexity" evidence="8">
    <location>
        <begin position="33"/>
        <end position="45"/>
    </location>
</feature>
<dbReference type="Pfam" id="PF24575">
    <property type="entry name" value="TPR_Slam"/>
    <property type="match status" value="1"/>
</dbReference>
<evidence type="ECO:0000256" key="3">
    <source>
        <dbReference type="ARBA" id="ARBA00022692"/>
    </source>
</evidence>
<dbReference type="InterPro" id="IPR057556">
    <property type="entry name" value="TPR_Slam"/>
</dbReference>
<accession>F2BGS6</accession>